<organism evidence="6 7">
    <name type="scientific">Trichinella nelsoni</name>
    <dbReference type="NCBI Taxonomy" id="6336"/>
    <lineage>
        <taxon>Eukaryota</taxon>
        <taxon>Metazoa</taxon>
        <taxon>Ecdysozoa</taxon>
        <taxon>Nematoda</taxon>
        <taxon>Enoplea</taxon>
        <taxon>Dorylaimia</taxon>
        <taxon>Trichinellida</taxon>
        <taxon>Trichinellidae</taxon>
        <taxon>Trichinella</taxon>
    </lineage>
</organism>
<protein>
    <recommendedName>
        <fullName evidence="5">RING-type domain-containing protein</fullName>
    </recommendedName>
</protein>
<dbReference type="SUPFAM" id="SSF57850">
    <property type="entry name" value="RING/U-box"/>
    <property type="match status" value="1"/>
</dbReference>
<dbReference type="EMBL" id="JYDL01000009">
    <property type="protein sequence ID" value="KRX25959.1"/>
    <property type="molecule type" value="Genomic_DNA"/>
</dbReference>
<keyword evidence="2" id="KW-0862">Zinc</keyword>
<evidence type="ECO:0000256" key="4">
    <source>
        <dbReference type="SAM" id="MobiDB-lite"/>
    </source>
</evidence>
<accession>A0A0V0SGS9</accession>
<reference evidence="6 7" key="1">
    <citation type="submission" date="2015-01" db="EMBL/GenBank/DDBJ databases">
        <title>Evolution of Trichinella species and genotypes.</title>
        <authorList>
            <person name="Korhonen P.K."/>
            <person name="Edoardo P."/>
            <person name="Giuseppe L.R."/>
            <person name="Gasser R.B."/>
        </authorList>
    </citation>
    <scope>NUCLEOTIDE SEQUENCE [LARGE SCALE GENOMIC DNA]</scope>
    <source>
        <strain evidence="6">ISS37</strain>
    </source>
</reference>
<evidence type="ECO:0000256" key="1">
    <source>
        <dbReference type="ARBA" id="ARBA00022771"/>
    </source>
</evidence>
<evidence type="ECO:0000256" key="3">
    <source>
        <dbReference type="PROSITE-ProRule" id="PRU00175"/>
    </source>
</evidence>
<dbReference type="Pfam" id="PF13920">
    <property type="entry name" value="zf-C3HC4_3"/>
    <property type="match status" value="1"/>
</dbReference>
<dbReference type="AlphaFoldDB" id="A0A0V0SGS9"/>
<dbReference type="PROSITE" id="PS50089">
    <property type="entry name" value="ZF_RING_2"/>
    <property type="match status" value="1"/>
</dbReference>
<keyword evidence="1 3" id="KW-0863">Zinc-finger</keyword>
<feature type="domain" description="RING-type" evidence="5">
    <location>
        <begin position="410"/>
        <end position="456"/>
    </location>
</feature>
<dbReference type="GO" id="GO:0008270">
    <property type="term" value="F:zinc ion binding"/>
    <property type="evidence" value="ECO:0007669"/>
    <property type="project" value="UniProtKB-KW"/>
</dbReference>
<feature type="compositionally biased region" description="Low complexity" evidence="4">
    <location>
        <begin position="483"/>
        <end position="494"/>
    </location>
</feature>
<dbReference type="InterPro" id="IPR013083">
    <property type="entry name" value="Znf_RING/FYVE/PHD"/>
</dbReference>
<evidence type="ECO:0000256" key="2">
    <source>
        <dbReference type="ARBA" id="ARBA00022833"/>
    </source>
</evidence>
<name>A0A0V0SGS9_9BILA</name>
<evidence type="ECO:0000313" key="7">
    <source>
        <dbReference type="Proteomes" id="UP000054630"/>
    </source>
</evidence>
<gene>
    <name evidence="6" type="ORF">T07_330</name>
</gene>
<dbReference type="InterPro" id="IPR001841">
    <property type="entry name" value="Znf_RING"/>
</dbReference>
<dbReference type="OrthoDB" id="6381204at2759"/>
<dbReference type="Gene3D" id="3.30.40.10">
    <property type="entry name" value="Zinc/RING finger domain, C3HC4 (zinc finger)"/>
    <property type="match status" value="1"/>
</dbReference>
<keyword evidence="7" id="KW-1185">Reference proteome</keyword>
<keyword evidence="1 3" id="KW-0479">Metal-binding</keyword>
<dbReference type="Proteomes" id="UP000054630">
    <property type="component" value="Unassembled WGS sequence"/>
</dbReference>
<feature type="region of interest" description="Disordered" evidence="4">
    <location>
        <begin position="483"/>
        <end position="502"/>
    </location>
</feature>
<evidence type="ECO:0000313" key="6">
    <source>
        <dbReference type="EMBL" id="KRX25959.1"/>
    </source>
</evidence>
<feature type="region of interest" description="Disordered" evidence="4">
    <location>
        <begin position="145"/>
        <end position="167"/>
    </location>
</feature>
<sequence length="502" mass="57671">MSQSFHCYCPKRSRPNTARIPATSPSASHRHHIDLFSFSKNLTHKIFNPLFKKMYTVVRQHSRYVHSGRTANVEFPRILAASVHTPYRCYIILRNCLKATRDNITDRLLIFLLFVIVTGLPIREKNRVEIEGCFSNLAGLIRQTSKSDANRNTHRQAGRQADRQTDRQVKTWALGEGHWPQRADSGRSQFELLFRLSSRRRRLRPADRPDGRTDGLSRRPSSWNVALAGVRACAWAWACVRWVFHRFENCRPPSVRHFRTRLDWNQRFVDADDAASSGTLTTRVANCARENVGRRLTGREITHTKKKVTPAEPWLDRAGQQQMVILADFLMPWRLCRKFRRRPLLPWSLVDGRCATRTLHPSSNLGVAVDDSAAAVEYELNRVRTSVELMLNRMDESPDEALPNCSEEECVVCLSGKASLQTFPCGHMVLCRRCFVKTIQVALDERQLPLRCIICRSRIVRLKQQISSRCRVTVRTEPVPMFSSEFESSSTPSSAIRRPGYC</sequence>
<evidence type="ECO:0000259" key="5">
    <source>
        <dbReference type="PROSITE" id="PS50089"/>
    </source>
</evidence>
<dbReference type="STRING" id="6336.A0A0V0SGS9"/>
<comment type="caution">
    <text evidence="6">The sequence shown here is derived from an EMBL/GenBank/DDBJ whole genome shotgun (WGS) entry which is preliminary data.</text>
</comment>
<proteinExistence type="predicted"/>